<feature type="domain" description="GGDEF" evidence="2">
    <location>
        <begin position="247"/>
        <end position="382"/>
    </location>
</feature>
<keyword evidence="1" id="KW-1133">Transmembrane helix</keyword>
<dbReference type="GO" id="GO:0005886">
    <property type="term" value="C:plasma membrane"/>
    <property type="evidence" value="ECO:0007669"/>
    <property type="project" value="TreeGrafter"/>
</dbReference>
<evidence type="ECO:0000256" key="1">
    <source>
        <dbReference type="SAM" id="Phobius"/>
    </source>
</evidence>
<evidence type="ECO:0000313" key="3">
    <source>
        <dbReference type="EMBL" id="KIL45042.1"/>
    </source>
</evidence>
<feature type="transmembrane region" description="Helical" evidence="1">
    <location>
        <begin position="185"/>
        <end position="204"/>
    </location>
</feature>
<dbReference type="InterPro" id="IPR007891">
    <property type="entry name" value="CHASE3"/>
</dbReference>
<dbReference type="NCBIfam" id="TIGR00254">
    <property type="entry name" value="GGDEF"/>
    <property type="match status" value="1"/>
</dbReference>
<dbReference type="InterPro" id="IPR000160">
    <property type="entry name" value="GGDEF_dom"/>
</dbReference>
<dbReference type="PANTHER" id="PTHR45138">
    <property type="entry name" value="REGULATORY COMPONENTS OF SENSORY TRANSDUCTION SYSTEM"/>
    <property type="match status" value="1"/>
</dbReference>
<dbReference type="FunFam" id="3.30.70.270:FF:000001">
    <property type="entry name" value="Diguanylate cyclase domain protein"/>
    <property type="match status" value="1"/>
</dbReference>
<comment type="caution">
    <text evidence="3">The sequence shown here is derived from an EMBL/GenBank/DDBJ whole genome shotgun (WGS) entry which is preliminary data.</text>
</comment>
<name>A0A0C2V7W5_9BACL</name>
<keyword evidence="1" id="KW-0472">Membrane</keyword>
<dbReference type="EMBL" id="JXRP01000018">
    <property type="protein sequence ID" value="KIL45042.1"/>
    <property type="molecule type" value="Genomic_DNA"/>
</dbReference>
<dbReference type="AlphaFoldDB" id="A0A0C2V7W5"/>
<organism evidence="3 4">
    <name type="scientific">Jeotgalibacillus soli</name>
    <dbReference type="NCBI Taxonomy" id="889306"/>
    <lineage>
        <taxon>Bacteria</taxon>
        <taxon>Bacillati</taxon>
        <taxon>Bacillota</taxon>
        <taxon>Bacilli</taxon>
        <taxon>Bacillales</taxon>
        <taxon>Caryophanaceae</taxon>
        <taxon>Jeotgalibacillus</taxon>
    </lineage>
</organism>
<dbReference type="GO" id="GO:1902201">
    <property type="term" value="P:negative regulation of bacterial-type flagellum-dependent cell motility"/>
    <property type="evidence" value="ECO:0007669"/>
    <property type="project" value="TreeGrafter"/>
</dbReference>
<dbReference type="InterPro" id="IPR043128">
    <property type="entry name" value="Rev_trsase/Diguanyl_cyclase"/>
</dbReference>
<dbReference type="InterPro" id="IPR029787">
    <property type="entry name" value="Nucleotide_cyclase"/>
</dbReference>
<dbReference type="Proteomes" id="UP000031938">
    <property type="component" value="Unassembled WGS sequence"/>
</dbReference>
<keyword evidence="1" id="KW-0812">Transmembrane</keyword>
<accession>A0A0C2V7W5</accession>
<dbReference type="GO" id="GO:0052621">
    <property type="term" value="F:diguanylate cyclase activity"/>
    <property type="evidence" value="ECO:0007669"/>
    <property type="project" value="TreeGrafter"/>
</dbReference>
<reference evidence="3 4" key="1">
    <citation type="submission" date="2015-01" db="EMBL/GenBank/DDBJ databases">
        <title>Genome sequencing of Jeotgalibacillus soli.</title>
        <authorList>
            <person name="Goh K.M."/>
            <person name="Chan K.-G."/>
            <person name="Yaakop A.S."/>
            <person name="Ee R."/>
            <person name="Gan H.M."/>
            <person name="Chan C.S."/>
        </authorList>
    </citation>
    <scope>NUCLEOTIDE SEQUENCE [LARGE SCALE GENOMIC DNA]</scope>
    <source>
        <strain evidence="3 4">P9</strain>
    </source>
</reference>
<dbReference type="PANTHER" id="PTHR45138:SF9">
    <property type="entry name" value="DIGUANYLATE CYCLASE DGCM-RELATED"/>
    <property type="match status" value="1"/>
</dbReference>
<dbReference type="SUPFAM" id="SSF55073">
    <property type="entry name" value="Nucleotide cyclase"/>
    <property type="match status" value="1"/>
</dbReference>
<dbReference type="PROSITE" id="PS50887">
    <property type="entry name" value="GGDEF"/>
    <property type="match status" value="1"/>
</dbReference>
<dbReference type="CDD" id="cd01949">
    <property type="entry name" value="GGDEF"/>
    <property type="match status" value="1"/>
</dbReference>
<dbReference type="OrthoDB" id="9759607at2"/>
<protein>
    <recommendedName>
        <fullName evidence="2">GGDEF domain-containing protein</fullName>
    </recommendedName>
</protein>
<dbReference type="SMART" id="SM00267">
    <property type="entry name" value="GGDEF"/>
    <property type="match status" value="1"/>
</dbReference>
<dbReference type="Pfam" id="PF05227">
    <property type="entry name" value="CHASE3"/>
    <property type="match status" value="1"/>
</dbReference>
<dbReference type="Pfam" id="PF00990">
    <property type="entry name" value="GGDEF"/>
    <property type="match status" value="1"/>
</dbReference>
<evidence type="ECO:0000259" key="2">
    <source>
        <dbReference type="PROSITE" id="PS50887"/>
    </source>
</evidence>
<dbReference type="RefSeq" id="WP_052474784.1">
    <property type="nucleotide sequence ID" value="NZ_JXRP01000018.1"/>
</dbReference>
<sequence>MKTPKLTFMQIYLFIVLLLLALTSIWSYNAFLNLEQESNKIVLDVIPISKAASDLMTQLLNQETGIRGYLVTGDEAFLEPYYAGKEKLYWNLDQIKKHEDQYPIMKQLIEEKVYPQINKIESYYDSQILLIQNGQIEEARSRIDDGKSQLDQFRSIHMEIENDIEKIINDAWEKSRVASERAKNLIVYGGLTVLLVGVMFIYSFRLQRIQTKLVRLSSFDALTKLYNRRMFDEYLEKEWNKAGEEQQVISLLFLDVDNFKLYNDTYGHRQGDHCLRLVASVLRENTMNPQIPARYGGEEFVVILPNTSILEAVQMAESLRIRIKEMHIDHELSNGGYVTVSIGVASMLPQADQTPSILINLADEAMYQAKSEGRNKVIVKEGAA</sequence>
<evidence type="ECO:0000313" key="4">
    <source>
        <dbReference type="Proteomes" id="UP000031938"/>
    </source>
</evidence>
<dbReference type="GO" id="GO:0043709">
    <property type="term" value="P:cell adhesion involved in single-species biofilm formation"/>
    <property type="evidence" value="ECO:0007669"/>
    <property type="project" value="TreeGrafter"/>
</dbReference>
<dbReference type="InterPro" id="IPR050469">
    <property type="entry name" value="Diguanylate_Cyclase"/>
</dbReference>
<dbReference type="STRING" id="889306.KP78_25850"/>
<gene>
    <name evidence="3" type="ORF">KP78_25850</name>
</gene>
<dbReference type="Gene3D" id="3.30.70.270">
    <property type="match status" value="1"/>
</dbReference>
<keyword evidence="4" id="KW-1185">Reference proteome</keyword>
<proteinExistence type="predicted"/>
<dbReference type="CDD" id="cd19410">
    <property type="entry name" value="HK9-like_sensor"/>
    <property type="match status" value="1"/>
</dbReference>
<dbReference type="PATRIC" id="fig|889306.3.peg.2599"/>